<evidence type="ECO:0000259" key="4">
    <source>
        <dbReference type="PROSITE" id="PS50995"/>
    </source>
</evidence>
<dbReference type="InterPro" id="IPR036388">
    <property type="entry name" value="WH-like_DNA-bd_sf"/>
</dbReference>
<evidence type="ECO:0000256" key="1">
    <source>
        <dbReference type="ARBA" id="ARBA00023015"/>
    </source>
</evidence>
<dbReference type="GO" id="GO:0003700">
    <property type="term" value="F:DNA-binding transcription factor activity"/>
    <property type="evidence" value="ECO:0007669"/>
    <property type="project" value="InterPro"/>
</dbReference>
<keyword evidence="1" id="KW-0805">Transcription regulation</keyword>
<protein>
    <submittedName>
        <fullName evidence="5">MarR family transcriptional regulator</fullName>
    </submittedName>
</protein>
<dbReference type="PANTHER" id="PTHR33164">
    <property type="entry name" value="TRANSCRIPTIONAL REGULATOR, MARR FAMILY"/>
    <property type="match status" value="1"/>
</dbReference>
<dbReference type="KEGG" id="schy:GVO57_02235"/>
<dbReference type="SUPFAM" id="SSF46785">
    <property type="entry name" value="Winged helix' DNA-binding domain"/>
    <property type="match status" value="1"/>
</dbReference>
<dbReference type="Proteomes" id="UP000464468">
    <property type="component" value="Chromosome"/>
</dbReference>
<proteinExistence type="predicted"/>
<dbReference type="EMBL" id="CP047895">
    <property type="protein sequence ID" value="QHL89855.1"/>
    <property type="molecule type" value="Genomic_DNA"/>
</dbReference>
<evidence type="ECO:0000313" key="6">
    <source>
        <dbReference type="Proteomes" id="UP000464468"/>
    </source>
</evidence>
<accession>A0A7Z2NU22</accession>
<dbReference type="PROSITE" id="PS50995">
    <property type="entry name" value="HTH_MARR_2"/>
    <property type="match status" value="1"/>
</dbReference>
<dbReference type="GO" id="GO:0003677">
    <property type="term" value="F:DNA binding"/>
    <property type="evidence" value="ECO:0007669"/>
    <property type="project" value="UniProtKB-KW"/>
</dbReference>
<evidence type="ECO:0000256" key="2">
    <source>
        <dbReference type="ARBA" id="ARBA00023125"/>
    </source>
</evidence>
<sequence length="156" mass="16758">MPPEGRAADGEPLLRLDAFLPYQLSIASNAVSGAIARSYESLFGLKVPEWRLIAVLAETDGLTQQQIVQRTEMDKMTVSRAAQALAGRGLVERAPDGRDRRSRMLTLSPAGRTLYGEIAPRALALEAELMTGFGAGEIAALRAALARLKQAAEALR</sequence>
<dbReference type="GO" id="GO:0006950">
    <property type="term" value="P:response to stress"/>
    <property type="evidence" value="ECO:0007669"/>
    <property type="project" value="TreeGrafter"/>
</dbReference>
<dbReference type="SMART" id="SM00347">
    <property type="entry name" value="HTH_MARR"/>
    <property type="match status" value="1"/>
</dbReference>
<keyword evidence="2" id="KW-0238">DNA-binding</keyword>
<feature type="domain" description="HTH marR-type" evidence="4">
    <location>
        <begin position="17"/>
        <end position="150"/>
    </location>
</feature>
<dbReference type="PANTHER" id="PTHR33164:SF57">
    <property type="entry name" value="MARR-FAMILY TRANSCRIPTIONAL REGULATOR"/>
    <property type="match status" value="1"/>
</dbReference>
<evidence type="ECO:0000313" key="5">
    <source>
        <dbReference type="EMBL" id="QHL89855.1"/>
    </source>
</evidence>
<gene>
    <name evidence="5" type="ORF">GVO57_02235</name>
</gene>
<evidence type="ECO:0000256" key="3">
    <source>
        <dbReference type="ARBA" id="ARBA00023163"/>
    </source>
</evidence>
<dbReference type="InterPro" id="IPR039422">
    <property type="entry name" value="MarR/SlyA-like"/>
</dbReference>
<dbReference type="PRINTS" id="PR00598">
    <property type="entry name" value="HTHMARR"/>
</dbReference>
<dbReference type="InterPro" id="IPR023187">
    <property type="entry name" value="Tscrpt_reg_MarR-type_CS"/>
</dbReference>
<dbReference type="PROSITE" id="PS01117">
    <property type="entry name" value="HTH_MARR_1"/>
    <property type="match status" value="1"/>
</dbReference>
<name>A0A7Z2NU22_9SPHN</name>
<dbReference type="RefSeq" id="WP_160591476.1">
    <property type="nucleotide sequence ID" value="NZ_CP047895.1"/>
</dbReference>
<dbReference type="Gene3D" id="1.10.10.10">
    <property type="entry name" value="Winged helix-like DNA-binding domain superfamily/Winged helix DNA-binding domain"/>
    <property type="match status" value="1"/>
</dbReference>
<dbReference type="InterPro" id="IPR000835">
    <property type="entry name" value="HTH_MarR-typ"/>
</dbReference>
<dbReference type="InterPro" id="IPR036390">
    <property type="entry name" value="WH_DNA-bd_sf"/>
</dbReference>
<dbReference type="Pfam" id="PF12802">
    <property type="entry name" value="MarR_2"/>
    <property type="match status" value="1"/>
</dbReference>
<keyword evidence="3" id="KW-0804">Transcription</keyword>
<dbReference type="AlphaFoldDB" id="A0A7Z2NU22"/>
<reference evidence="5 6" key="1">
    <citation type="submission" date="2020-01" db="EMBL/GenBank/DDBJ databases">
        <title>Sphingomonas sp. C33 whole genome sequece.</title>
        <authorList>
            <person name="Park C."/>
        </authorList>
    </citation>
    <scope>NUCLEOTIDE SEQUENCE [LARGE SCALE GENOMIC DNA]</scope>
    <source>
        <strain evidence="5 6">C33</strain>
    </source>
</reference>
<keyword evidence="6" id="KW-1185">Reference proteome</keyword>
<organism evidence="5 6">
    <name type="scientific">Sphingomonas changnyeongensis</name>
    <dbReference type="NCBI Taxonomy" id="2698679"/>
    <lineage>
        <taxon>Bacteria</taxon>
        <taxon>Pseudomonadati</taxon>
        <taxon>Pseudomonadota</taxon>
        <taxon>Alphaproteobacteria</taxon>
        <taxon>Sphingomonadales</taxon>
        <taxon>Sphingomonadaceae</taxon>
        <taxon>Sphingomonas</taxon>
    </lineage>
</organism>